<dbReference type="PANTHER" id="PTHR30097:SF4">
    <property type="entry name" value="SLR6042 PROTEIN"/>
    <property type="match status" value="1"/>
</dbReference>
<reference evidence="8" key="1">
    <citation type="journal article" date="2019" name="Int. J. Syst. Evol. Microbiol.">
        <title>The Global Catalogue of Microorganisms (GCM) 10K type strain sequencing project: providing services to taxonomists for standard genome sequencing and annotation.</title>
        <authorList>
            <consortium name="The Broad Institute Genomics Platform"/>
            <consortium name="The Broad Institute Genome Sequencing Center for Infectious Disease"/>
            <person name="Wu L."/>
            <person name="Ma J."/>
        </authorList>
    </citation>
    <scope>NUCLEOTIDE SEQUENCE [LARGE SCALE GENOMIC DNA]</scope>
    <source>
        <strain evidence="8">JCM 31890</strain>
    </source>
</reference>
<dbReference type="Gene3D" id="1.10.287.470">
    <property type="entry name" value="Helix hairpin bin"/>
    <property type="match status" value="1"/>
</dbReference>
<feature type="coiled-coil region" evidence="2">
    <location>
        <begin position="146"/>
        <end position="175"/>
    </location>
</feature>
<keyword evidence="4" id="KW-0732">Signal</keyword>
<dbReference type="RefSeq" id="WP_345061508.1">
    <property type="nucleotide sequence ID" value="NZ_BAABEX010000007.1"/>
</dbReference>
<keyword evidence="8" id="KW-1185">Reference proteome</keyword>
<evidence type="ECO:0000259" key="6">
    <source>
        <dbReference type="Pfam" id="PF25975"/>
    </source>
</evidence>
<feature type="compositionally biased region" description="Low complexity" evidence="3">
    <location>
        <begin position="48"/>
        <end position="58"/>
    </location>
</feature>
<accession>A0ABP8L268</accession>
<name>A0ABP8L268_9BURK</name>
<dbReference type="Gene3D" id="2.40.420.20">
    <property type="match status" value="1"/>
</dbReference>
<evidence type="ECO:0000256" key="4">
    <source>
        <dbReference type="SAM" id="SignalP"/>
    </source>
</evidence>
<organism evidence="7 8">
    <name type="scientific">Acidovorax lacteus</name>
    <dbReference type="NCBI Taxonomy" id="1924988"/>
    <lineage>
        <taxon>Bacteria</taxon>
        <taxon>Pseudomonadati</taxon>
        <taxon>Pseudomonadota</taxon>
        <taxon>Betaproteobacteria</taxon>
        <taxon>Burkholderiales</taxon>
        <taxon>Comamonadaceae</taxon>
        <taxon>Acidovorax</taxon>
    </lineage>
</organism>
<dbReference type="InterPro" id="IPR051909">
    <property type="entry name" value="MFP_Cation_Efflux"/>
</dbReference>
<dbReference type="Proteomes" id="UP001501788">
    <property type="component" value="Unassembled WGS sequence"/>
</dbReference>
<evidence type="ECO:0000313" key="8">
    <source>
        <dbReference type="Proteomes" id="UP001501788"/>
    </source>
</evidence>
<protein>
    <submittedName>
        <fullName evidence="7">Efflux RND transporter periplasmic adaptor subunit</fullName>
    </submittedName>
</protein>
<dbReference type="Pfam" id="PF25975">
    <property type="entry name" value="CzcB_C"/>
    <property type="match status" value="1"/>
</dbReference>
<dbReference type="Gene3D" id="2.40.50.100">
    <property type="match status" value="1"/>
</dbReference>
<proteinExistence type="predicted"/>
<dbReference type="EMBL" id="BAABEX010000007">
    <property type="protein sequence ID" value="GAA4420651.1"/>
    <property type="molecule type" value="Genomic_DNA"/>
</dbReference>
<evidence type="ECO:0000259" key="5">
    <source>
        <dbReference type="Pfam" id="PF25973"/>
    </source>
</evidence>
<gene>
    <name evidence="7" type="ORF">GCM10023090_08570</name>
</gene>
<dbReference type="Pfam" id="PF25973">
    <property type="entry name" value="BSH_CzcB"/>
    <property type="match status" value="1"/>
</dbReference>
<dbReference type="PANTHER" id="PTHR30097">
    <property type="entry name" value="CATION EFFLUX SYSTEM PROTEIN CUSB"/>
    <property type="match status" value="1"/>
</dbReference>
<dbReference type="InterPro" id="IPR058647">
    <property type="entry name" value="BSH_CzcB-like"/>
</dbReference>
<evidence type="ECO:0000256" key="1">
    <source>
        <dbReference type="ARBA" id="ARBA00022448"/>
    </source>
</evidence>
<evidence type="ECO:0000256" key="3">
    <source>
        <dbReference type="SAM" id="MobiDB-lite"/>
    </source>
</evidence>
<feature type="signal peptide" evidence="4">
    <location>
        <begin position="1"/>
        <end position="39"/>
    </location>
</feature>
<feature type="region of interest" description="Disordered" evidence="3">
    <location>
        <begin position="43"/>
        <end position="63"/>
    </location>
</feature>
<feature type="chain" id="PRO_5045833381" evidence="4">
    <location>
        <begin position="40"/>
        <end position="386"/>
    </location>
</feature>
<keyword evidence="1" id="KW-0813">Transport</keyword>
<comment type="caution">
    <text evidence="7">The sequence shown here is derived from an EMBL/GenBank/DDBJ whole genome shotgun (WGS) entry which is preliminary data.</text>
</comment>
<feature type="domain" description="CzcB-like C-terminal circularly permuted SH3-like" evidence="6">
    <location>
        <begin position="321"/>
        <end position="379"/>
    </location>
</feature>
<evidence type="ECO:0000256" key="2">
    <source>
        <dbReference type="SAM" id="Coils"/>
    </source>
</evidence>
<dbReference type="InterPro" id="IPR058649">
    <property type="entry name" value="CzcB_C"/>
</dbReference>
<evidence type="ECO:0000313" key="7">
    <source>
        <dbReference type="EMBL" id="GAA4420651.1"/>
    </source>
</evidence>
<feature type="domain" description="CzcB-like barrel-sandwich hybrid" evidence="5">
    <location>
        <begin position="126"/>
        <end position="241"/>
    </location>
</feature>
<keyword evidence="2" id="KW-0175">Coiled coil</keyword>
<dbReference type="SUPFAM" id="SSF111369">
    <property type="entry name" value="HlyD-like secretion proteins"/>
    <property type="match status" value="1"/>
</dbReference>
<sequence>MIGSCSQNPARLTMLRRSAGGLLASCLALAALWPSSVLAGPGHDHDAPAAPVSAQSPQRLPDGSVYLPKPAQRLLGVRTAVAAAADHPRTTELAGRVVMDPNAGGRVQPIQAGRIEAPDSAGLPVVGQTVRKGQVLAAVVSSSAPLERASQQAQVAELESAQALTRQRLARLQALSDTVPRKDIEAAQSELEGISARIRALSGGLGAREWLRAPLDGVVATAPVVLGQVVDARELVFEIVDPRRLAVEALAFDATLPGALESAVLATRDGPVPLSFRGAARSLRDQALPLMFSARGDALARMAVGEAVQVFVRSRTPLRGVAVPTAAVVRSAANQAQVWVKTAPERFEPRPVRAEPLDGAHVVVVQGLQDGERVVTQGTALVHQVR</sequence>